<evidence type="ECO:0000256" key="5">
    <source>
        <dbReference type="ARBA" id="ARBA00022691"/>
    </source>
</evidence>
<feature type="binding site" evidence="7">
    <location>
        <position position="58"/>
    </location>
    <ligand>
        <name>S-adenosyl-L-methionine</name>
        <dbReference type="ChEBI" id="CHEBI:59789"/>
    </ligand>
</feature>
<proteinExistence type="inferred from homology"/>
<dbReference type="eggNOG" id="COG0220">
    <property type="taxonomic scope" value="Bacteria"/>
</dbReference>
<dbReference type="Pfam" id="PF02390">
    <property type="entry name" value="Methyltransf_4"/>
    <property type="match status" value="1"/>
</dbReference>
<dbReference type="Proteomes" id="UP000005730">
    <property type="component" value="Chromosome"/>
</dbReference>
<accession>H0US39</accession>
<dbReference type="InterPro" id="IPR029063">
    <property type="entry name" value="SAM-dependent_MTases_sf"/>
</dbReference>
<evidence type="ECO:0000256" key="3">
    <source>
        <dbReference type="ARBA" id="ARBA00022603"/>
    </source>
</evidence>
<feature type="binding site" evidence="7">
    <location>
        <position position="112"/>
    </location>
    <ligand>
        <name>substrate</name>
    </ligand>
</feature>
<evidence type="ECO:0000313" key="8">
    <source>
        <dbReference type="EMBL" id="EHM10128.1"/>
    </source>
</evidence>
<dbReference type="CDD" id="cd02440">
    <property type="entry name" value="AdoMet_MTases"/>
    <property type="match status" value="1"/>
</dbReference>
<dbReference type="PANTHER" id="PTHR23417:SF14">
    <property type="entry name" value="PENTACOTRIPEPTIDE-REPEAT REGION OF PRORP DOMAIN-CONTAINING PROTEIN"/>
    <property type="match status" value="1"/>
</dbReference>
<evidence type="ECO:0000313" key="9">
    <source>
        <dbReference type="Proteomes" id="UP000005730"/>
    </source>
</evidence>
<feature type="binding site" evidence="7">
    <location>
        <position position="33"/>
    </location>
    <ligand>
        <name>S-adenosyl-L-methionine</name>
        <dbReference type="ChEBI" id="CHEBI:59789"/>
    </ligand>
</feature>
<dbReference type="GO" id="GO:0008176">
    <property type="term" value="F:tRNA (guanine(46)-N7)-methyltransferase activity"/>
    <property type="evidence" value="ECO:0007669"/>
    <property type="project" value="UniProtKB-UniRule"/>
</dbReference>
<dbReference type="RefSeq" id="WP_006583622.1">
    <property type="nucleotide sequence ID" value="NZ_CM001377.1"/>
</dbReference>
<keyword evidence="9" id="KW-1185">Reference proteome</keyword>
<protein>
    <recommendedName>
        <fullName evidence="7">tRNA (guanine-N(7)-)-methyltransferase</fullName>
        <ecNumber evidence="7">2.1.1.33</ecNumber>
    </recommendedName>
    <alternativeName>
        <fullName evidence="7">tRNA (guanine(46)-N(7))-methyltransferase</fullName>
    </alternativeName>
    <alternativeName>
        <fullName evidence="7">tRNA(m7G46)-methyltransferase</fullName>
    </alternativeName>
</protein>
<organism evidence="8 9">
    <name type="scientific">Thermanaerovibrio velox DSM 12556</name>
    <dbReference type="NCBI Taxonomy" id="926567"/>
    <lineage>
        <taxon>Bacteria</taxon>
        <taxon>Thermotogati</taxon>
        <taxon>Synergistota</taxon>
        <taxon>Synergistia</taxon>
        <taxon>Synergistales</taxon>
        <taxon>Synergistaceae</taxon>
        <taxon>Thermanaerovibrio</taxon>
    </lineage>
</organism>
<evidence type="ECO:0000256" key="2">
    <source>
        <dbReference type="ARBA" id="ARBA00003015"/>
    </source>
</evidence>
<comment type="function">
    <text evidence="2 7">Catalyzes the formation of N(7)-methylguanine at position 46 (m7G46) in tRNA.</text>
</comment>
<dbReference type="InterPro" id="IPR003358">
    <property type="entry name" value="tRNA_(Gua-N-7)_MeTrfase_Trmb"/>
</dbReference>
<comment type="catalytic activity">
    <reaction evidence="1 7">
        <text>guanosine(46) in tRNA + S-adenosyl-L-methionine = N(7)-methylguanosine(46) in tRNA + S-adenosyl-L-homocysteine</text>
        <dbReference type="Rhea" id="RHEA:42708"/>
        <dbReference type="Rhea" id="RHEA-COMP:10188"/>
        <dbReference type="Rhea" id="RHEA-COMP:10189"/>
        <dbReference type="ChEBI" id="CHEBI:57856"/>
        <dbReference type="ChEBI" id="CHEBI:59789"/>
        <dbReference type="ChEBI" id="CHEBI:74269"/>
        <dbReference type="ChEBI" id="CHEBI:74480"/>
        <dbReference type="EC" id="2.1.1.33"/>
    </reaction>
</comment>
<keyword evidence="6 7" id="KW-0819">tRNA processing</keyword>
<keyword evidence="3 7" id="KW-0489">Methyltransferase</keyword>
<dbReference type="STRING" id="926567.TheveDRAFT_0998"/>
<gene>
    <name evidence="7" type="primary">trmB</name>
    <name evidence="8" type="ORF">TheveDRAFT_0998</name>
</gene>
<comment type="pathway">
    <text evidence="7">tRNA modification; N(7)-methylguanine-tRNA biosynthesis.</text>
</comment>
<feature type="binding site" evidence="7">
    <location>
        <position position="85"/>
    </location>
    <ligand>
        <name>S-adenosyl-L-methionine</name>
        <dbReference type="ChEBI" id="CHEBI:59789"/>
    </ligand>
</feature>
<comment type="similarity">
    <text evidence="7">Belongs to the class I-like SAM-binding methyltransferase superfamily. TrmB family.</text>
</comment>
<feature type="binding site" evidence="7">
    <location>
        <begin position="177"/>
        <end position="180"/>
    </location>
    <ligand>
        <name>substrate</name>
    </ligand>
</feature>
<dbReference type="GO" id="GO:0043527">
    <property type="term" value="C:tRNA methyltransferase complex"/>
    <property type="evidence" value="ECO:0007669"/>
    <property type="project" value="TreeGrafter"/>
</dbReference>
<sequence>MSWALGKVILNGPLEKLPLDLSFPGWDGRVFLEIGFGDGGFLAYLASKESRAAVVGMEVCQWCATKAARRVLRLGLDNVRILRGDARYLIGFCFKRSSLDGVILNFPCPWPKKRHTERRVTSPRFAGLLSEYLKPKGVFSLATDVEWYAMATMEFFEAMEGFSVVQYEVNPVRGFLTKYERKWKAQGRDTYLVEVRYEGGAQEHIPVEDACPYVEEDFDMEVAWQQVSREVEIYDLVGTLRDRKGGKEGHMFVFRDIFRGGDGVILVSAITVDDGFEQHFYIRFYPKGNGYGVKLDPVGHPYRTPAVRMAIKEAAGVLRVEL</sequence>
<reference evidence="8 9" key="1">
    <citation type="submission" date="2011-10" db="EMBL/GenBank/DDBJ databases">
        <title>The Noncontiguous Finished genome of Thermanaerovibrio velox DSM 12556.</title>
        <authorList>
            <consortium name="US DOE Joint Genome Institute (JGI-PGF)"/>
            <person name="Lucas S."/>
            <person name="Copeland A."/>
            <person name="Lapidus A."/>
            <person name="Glavina del Rio T."/>
            <person name="Dalin E."/>
            <person name="Tice H."/>
            <person name="Bruce D."/>
            <person name="Goodwin L."/>
            <person name="Pitluck S."/>
            <person name="Peters L."/>
            <person name="Mikhailova N."/>
            <person name="Teshima H."/>
            <person name="Kyrpides N."/>
            <person name="Mavromatis K."/>
            <person name="Ivanova N."/>
            <person name="Markowitz V."/>
            <person name="Cheng J.-F."/>
            <person name="Hugenholtz P."/>
            <person name="Woyke T."/>
            <person name="Wu D."/>
            <person name="Spring S."/>
            <person name="Brambilla E.-M."/>
            <person name="Klenk H.-P."/>
            <person name="Eisen J.A."/>
        </authorList>
    </citation>
    <scope>NUCLEOTIDE SEQUENCE [LARGE SCALE GENOMIC DNA]</scope>
    <source>
        <strain evidence="8 9">DSM 12556</strain>
    </source>
</reference>
<dbReference type="SUPFAM" id="SSF53335">
    <property type="entry name" value="S-adenosyl-L-methionine-dependent methyltransferases"/>
    <property type="match status" value="1"/>
</dbReference>
<feature type="binding site" evidence="7">
    <location>
        <position position="144"/>
    </location>
    <ligand>
        <name>substrate</name>
    </ligand>
</feature>
<dbReference type="EC" id="2.1.1.33" evidence="7"/>
<evidence type="ECO:0000256" key="1">
    <source>
        <dbReference type="ARBA" id="ARBA00000142"/>
    </source>
</evidence>
<dbReference type="UniPathway" id="UPA00989"/>
<dbReference type="AlphaFoldDB" id="H0US39"/>
<dbReference type="InterPro" id="IPR055361">
    <property type="entry name" value="tRNA_methyltr_TrmB_bact"/>
</dbReference>
<evidence type="ECO:0000256" key="7">
    <source>
        <dbReference type="HAMAP-Rule" id="MF_01057"/>
    </source>
</evidence>
<dbReference type="PANTHER" id="PTHR23417">
    <property type="entry name" value="3-DEOXY-D-MANNO-OCTULOSONIC-ACID TRANSFERASE/TRNA GUANINE-N 7 - -METHYLTRANSFERASE"/>
    <property type="match status" value="1"/>
</dbReference>
<dbReference type="HAMAP" id="MF_01057">
    <property type="entry name" value="tRNA_methyltr_TrmB"/>
    <property type="match status" value="1"/>
</dbReference>
<dbReference type="Gene3D" id="3.40.50.150">
    <property type="entry name" value="Vaccinia Virus protein VP39"/>
    <property type="match status" value="1"/>
</dbReference>
<dbReference type="OrthoDB" id="9802090at2"/>
<keyword evidence="5 7" id="KW-0949">S-adenosyl-L-methionine</keyword>
<keyword evidence="4 7" id="KW-0808">Transferase</keyword>
<comment type="caution">
    <text evidence="7">Lacks conserved residue(s) required for the propagation of feature annotation.</text>
</comment>
<dbReference type="HOGENOM" id="CLU_077150_0_0_0"/>
<dbReference type="NCBIfam" id="TIGR00091">
    <property type="entry name" value="tRNA (guanosine(46)-N7)-methyltransferase TrmB"/>
    <property type="match status" value="1"/>
</dbReference>
<name>H0US39_9BACT</name>
<dbReference type="PROSITE" id="PS51625">
    <property type="entry name" value="SAM_MT_TRMB"/>
    <property type="match status" value="1"/>
</dbReference>
<dbReference type="EMBL" id="CM001377">
    <property type="protein sequence ID" value="EHM10128.1"/>
    <property type="molecule type" value="Genomic_DNA"/>
</dbReference>
<evidence type="ECO:0000256" key="4">
    <source>
        <dbReference type="ARBA" id="ARBA00022679"/>
    </source>
</evidence>
<evidence type="ECO:0000256" key="6">
    <source>
        <dbReference type="ARBA" id="ARBA00022694"/>
    </source>
</evidence>